<dbReference type="PIRSF" id="PIRSF015578">
    <property type="entry name" value="Myoinos-ppht_syn"/>
    <property type="match status" value="1"/>
</dbReference>
<dbReference type="Pfam" id="PF01658">
    <property type="entry name" value="Inos-1-P_synth"/>
    <property type="match status" value="1"/>
</dbReference>
<evidence type="ECO:0000259" key="2">
    <source>
        <dbReference type="Pfam" id="PF01658"/>
    </source>
</evidence>
<feature type="domain" description="Myo-inositol-1-phosphate synthase GAPDH-like" evidence="2">
    <location>
        <begin position="199"/>
        <end position="307"/>
    </location>
</feature>
<name>A0A2U3QIE3_9BACT</name>
<dbReference type="InterPro" id="IPR002587">
    <property type="entry name" value="Myo-inos-1-P_Synthase"/>
</dbReference>
<dbReference type="PANTHER" id="PTHR43125:SF1">
    <property type="entry name" value="INOSITOL-3-PHOSPHATE SYNTHASE"/>
    <property type="match status" value="1"/>
</dbReference>
<dbReference type="Proteomes" id="UP000245125">
    <property type="component" value="Unassembled WGS sequence"/>
</dbReference>
<evidence type="ECO:0000256" key="1">
    <source>
        <dbReference type="ARBA" id="ARBA00010813"/>
    </source>
</evidence>
<organism evidence="3 4">
    <name type="scientific">Candidatus Sulfobium mesophilum</name>
    <dbReference type="NCBI Taxonomy" id="2016548"/>
    <lineage>
        <taxon>Bacteria</taxon>
        <taxon>Pseudomonadati</taxon>
        <taxon>Nitrospirota</taxon>
        <taxon>Nitrospiria</taxon>
        <taxon>Nitrospirales</taxon>
        <taxon>Nitrospiraceae</taxon>
        <taxon>Candidatus Sulfobium</taxon>
    </lineage>
</organism>
<dbReference type="PANTHER" id="PTHR43125">
    <property type="entry name" value="INOSITOL-3-PHOSPHATE SYNTHASE"/>
    <property type="match status" value="1"/>
</dbReference>
<dbReference type="Gene3D" id="3.40.50.720">
    <property type="entry name" value="NAD(P)-binding Rossmann-like Domain"/>
    <property type="match status" value="1"/>
</dbReference>
<evidence type="ECO:0000313" key="4">
    <source>
        <dbReference type="Proteomes" id="UP000245125"/>
    </source>
</evidence>
<dbReference type="Gene3D" id="3.30.360.10">
    <property type="entry name" value="Dihydrodipicolinate Reductase, domain 2"/>
    <property type="match status" value="1"/>
</dbReference>
<sequence>MKQIRIAIAGLGNCASSLVQGIDYYGSMRRNGTERSLGLMHYNLGGYSPGDIKIVAAFDIDKRKVGKPVSDAIASAPNCTKMFHSIGRRSSVKVLMGRVLDGVAEHLCNYPEERRFIVADKKPVNVSKILKETGAEILLNYLPVGSEKATAFYAEECLKSRVSLINCVPVFIVSNRVWARRFKDKGIPVIGDDVKSQIGATIIHRCLAKLFEDRGVKIDSTYQLNVGGNTDFLNMLNSNRLKMKKISKTEAVQSQLQVPLELENIHIGPSDYIPWLNDNKVCFLRLEGRGFGNVPMHLEMRLSVEDSPNSAGVVIDAIRCCKIARDRKVGGVLVSPSAYFMKHPLKQFPDEEAKAMVEDFIRGKLER</sequence>
<dbReference type="SUPFAM" id="SSF55347">
    <property type="entry name" value="Glyceraldehyde-3-phosphate dehydrogenase-like, C-terminal domain"/>
    <property type="match status" value="1"/>
</dbReference>
<dbReference type="InterPro" id="IPR036291">
    <property type="entry name" value="NAD(P)-bd_dom_sf"/>
</dbReference>
<dbReference type="OrthoDB" id="9766811at2"/>
<dbReference type="InterPro" id="IPR052199">
    <property type="entry name" value="MIPS"/>
</dbReference>
<dbReference type="EMBL" id="OUUY01000091">
    <property type="protein sequence ID" value="SPQ01135.1"/>
    <property type="molecule type" value="Genomic_DNA"/>
</dbReference>
<dbReference type="GO" id="GO:0004512">
    <property type="term" value="F:inositol-3-phosphate synthase activity"/>
    <property type="evidence" value="ECO:0007669"/>
    <property type="project" value="InterPro"/>
</dbReference>
<accession>A0A2U3QIE3</accession>
<dbReference type="GO" id="GO:0008654">
    <property type="term" value="P:phospholipid biosynthetic process"/>
    <property type="evidence" value="ECO:0007669"/>
    <property type="project" value="InterPro"/>
</dbReference>
<dbReference type="GO" id="GO:0006021">
    <property type="term" value="P:inositol biosynthetic process"/>
    <property type="evidence" value="ECO:0007669"/>
    <property type="project" value="InterPro"/>
</dbReference>
<comment type="similarity">
    <text evidence="1">Belongs to the myo-inositol 1-phosphate synthase family.</text>
</comment>
<evidence type="ECO:0000313" key="3">
    <source>
        <dbReference type="EMBL" id="SPQ01135.1"/>
    </source>
</evidence>
<dbReference type="InterPro" id="IPR013021">
    <property type="entry name" value="Myo-inos-1-P_Synthase_GAPDH"/>
</dbReference>
<proteinExistence type="inferred from homology"/>
<dbReference type="AlphaFoldDB" id="A0A2U3QIE3"/>
<protein>
    <recommendedName>
        <fullName evidence="2">Myo-inositol-1-phosphate synthase GAPDH-like domain-containing protein</fullName>
    </recommendedName>
</protein>
<reference evidence="4" key="1">
    <citation type="submission" date="2018-03" db="EMBL/GenBank/DDBJ databases">
        <authorList>
            <person name="Zecchin S."/>
        </authorList>
    </citation>
    <scope>NUCLEOTIDE SEQUENCE [LARGE SCALE GENOMIC DNA]</scope>
</reference>
<dbReference type="SUPFAM" id="SSF51735">
    <property type="entry name" value="NAD(P)-binding Rossmann-fold domains"/>
    <property type="match status" value="1"/>
</dbReference>
<keyword evidence="4" id="KW-1185">Reference proteome</keyword>
<gene>
    <name evidence="3" type="ORF">NBG4_440007</name>
</gene>